<dbReference type="InterPro" id="IPR014729">
    <property type="entry name" value="Rossmann-like_a/b/a_fold"/>
</dbReference>
<evidence type="ECO:0000259" key="9">
    <source>
        <dbReference type="SMART" id="SM00977"/>
    </source>
</evidence>
<organism evidence="10 11">
    <name type="scientific">Monoglobus pectinilyticus</name>
    <dbReference type="NCBI Taxonomy" id="1981510"/>
    <lineage>
        <taxon>Bacteria</taxon>
        <taxon>Bacillati</taxon>
        <taxon>Bacillota</taxon>
        <taxon>Clostridia</taxon>
        <taxon>Monoglobales</taxon>
        <taxon>Monoglobaceae</taxon>
        <taxon>Monoglobus</taxon>
    </lineage>
</organism>
<dbReference type="InterPro" id="IPR012796">
    <property type="entry name" value="Lysidine-tRNA-synth_C"/>
</dbReference>
<dbReference type="PANTHER" id="PTHR43033">
    <property type="entry name" value="TRNA(ILE)-LYSIDINE SYNTHASE-RELATED"/>
    <property type="match status" value="1"/>
</dbReference>
<evidence type="ECO:0000256" key="3">
    <source>
        <dbReference type="ARBA" id="ARBA00022598"/>
    </source>
</evidence>
<dbReference type="Gene3D" id="3.40.50.620">
    <property type="entry name" value="HUPs"/>
    <property type="match status" value="1"/>
</dbReference>
<keyword evidence="4 8" id="KW-0819">tRNA processing</keyword>
<dbReference type="OrthoDB" id="9807403at2"/>
<dbReference type="InterPro" id="IPR011063">
    <property type="entry name" value="TilS/TtcA_N"/>
</dbReference>
<keyword evidence="3 8" id="KW-0436">Ligase</keyword>
<dbReference type="PANTHER" id="PTHR43033:SF1">
    <property type="entry name" value="TRNA(ILE)-LYSIDINE SYNTHASE-RELATED"/>
    <property type="match status" value="1"/>
</dbReference>
<comment type="subcellular location">
    <subcellularLocation>
        <location evidence="1 8">Cytoplasm</location>
    </subcellularLocation>
</comment>
<feature type="domain" description="Lysidine-tRNA(Ile) synthetase C-terminal" evidence="9">
    <location>
        <begin position="413"/>
        <end position="486"/>
    </location>
</feature>
<evidence type="ECO:0000256" key="2">
    <source>
        <dbReference type="ARBA" id="ARBA00022490"/>
    </source>
</evidence>
<accession>A0A2K9NZY8</accession>
<dbReference type="SMART" id="SM00977">
    <property type="entry name" value="TilS_C"/>
    <property type="match status" value="1"/>
</dbReference>
<evidence type="ECO:0000313" key="10">
    <source>
        <dbReference type="EMBL" id="AUO18590.1"/>
    </source>
</evidence>
<dbReference type="InterPro" id="IPR012094">
    <property type="entry name" value="tRNA_Ile_lys_synt"/>
</dbReference>
<dbReference type="GeneID" id="98061834"/>
<dbReference type="Gene3D" id="1.20.59.20">
    <property type="match status" value="1"/>
</dbReference>
<evidence type="ECO:0000256" key="5">
    <source>
        <dbReference type="ARBA" id="ARBA00022741"/>
    </source>
</evidence>
<proteinExistence type="inferred from homology"/>
<keyword evidence="5 8" id="KW-0547">Nucleotide-binding</keyword>
<evidence type="ECO:0000256" key="1">
    <source>
        <dbReference type="ARBA" id="ARBA00004496"/>
    </source>
</evidence>
<evidence type="ECO:0000256" key="8">
    <source>
        <dbReference type="HAMAP-Rule" id="MF_01161"/>
    </source>
</evidence>
<keyword evidence="6 8" id="KW-0067">ATP-binding</keyword>
<evidence type="ECO:0000256" key="7">
    <source>
        <dbReference type="ARBA" id="ARBA00048539"/>
    </source>
</evidence>
<comment type="function">
    <text evidence="8">Ligates lysine onto the cytidine present at position 34 of the AUA codon-specific tRNA(Ile) that contains the anticodon CAU, in an ATP-dependent manner. Cytidine is converted to lysidine, thus changing the amino acid specificity of the tRNA from methionine to isoleucine.</text>
</comment>
<dbReference type="EMBL" id="CP020991">
    <property type="protein sequence ID" value="AUO18590.1"/>
    <property type="molecule type" value="Genomic_DNA"/>
</dbReference>
<dbReference type="RefSeq" id="WP_158648887.1">
    <property type="nucleotide sequence ID" value="NZ_CP020991.1"/>
</dbReference>
<comment type="domain">
    <text evidence="8">The N-terminal region contains the highly conserved SGGXDS motif, predicted to be a P-loop motif involved in ATP binding.</text>
</comment>
<sequence>MNNNFADDVPVIISSVTKKIVNTINVHGLAENGSSILVAVSGGADSVCLLHVLNQIKTSNNFKIYAAHLNHQIRGDEANRDEEYVKKLCSEFGVECFTEHADIPKMALEHGMTEEEAGRAARYNFFKRICKENDIDYIATAHNKNDQAETVLMRVIRGSGLSGLRGIKYKREDGVIRPLLDVTRADIEKYCAEAGLEYKTDSTNNDDNYTRNRIRHKLIPMIEKDFNPSIIDSLSNLANNLDDDGEFIDGYVSRLYERLRSPMPGGNFKALHINSMKLIKSRAVLSRLIISCARDEMGQDYSLEKKHINSVLALMSDNGGAAVNLPGGLRVVKRYGWLEFCSEVENAQKDLNSSNNGDFCIEVTPNKLYNIKNAGVNISYILVNSNALKLSDGDIALDADKLGVTETFSTSRFYVRNRRPGDKFAVYKNGKSKKLKNLFIDLKIRSEKRDSVPLFCNENGEILAILGIRANEKYKMTRFTKNILVIHYEKYED</sequence>
<dbReference type="EC" id="6.3.4.19" evidence="8"/>
<dbReference type="Pfam" id="PF01171">
    <property type="entry name" value="ATP_bind_3"/>
    <property type="match status" value="1"/>
</dbReference>
<keyword evidence="2 8" id="KW-0963">Cytoplasm</keyword>
<gene>
    <name evidence="8" type="primary">tilS</name>
    <name evidence="10" type="ORF">B9O19_00406</name>
</gene>
<dbReference type="GO" id="GO:0005737">
    <property type="term" value="C:cytoplasm"/>
    <property type="evidence" value="ECO:0007669"/>
    <property type="project" value="UniProtKB-SubCell"/>
</dbReference>
<keyword evidence="11" id="KW-1185">Reference proteome</keyword>
<evidence type="ECO:0000313" key="11">
    <source>
        <dbReference type="Proteomes" id="UP000235589"/>
    </source>
</evidence>
<comment type="catalytic activity">
    <reaction evidence="7 8">
        <text>cytidine(34) in tRNA(Ile2) + L-lysine + ATP = lysidine(34) in tRNA(Ile2) + AMP + diphosphate + H(+)</text>
        <dbReference type="Rhea" id="RHEA:43744"/>
        <dbReference type="Rhea" id="RHEA-COMP:10625"/>
        <dbReference type="Rhea" id="RHEA-COMP:10670"/>
        <dbReference type="ChEBI" id="CHEBI:15378"/>
        <dbReference type="ChEBI" id="CHEBI:30616"/>
        <dbReference type="ChEBI" id="CHEBI:32551"/>
        <dbReference type="ChEBI" id="CHEBI:33019"/>
        <dbReference type="ChEBI" id="CHEBI:82748"/>
        <dbReference type="ChEBI" id="CHEBI:83665"/>
        <dbReference type="ChEBI" id="CHEBI:456215"/>
        <dbReference type="EC" id="6.3.4.19"/>
    </reaction>
</comment>
<feature type="binding site" evidence="8">
    <location>
        <begin position="41"/>
        <end position="46"/>
    </location>
    <ligand>
        <name>ATP</name>
        <dbReference type="ChEBI" id="CHEBI:30616"/>
    </ligand>
</feature>
<evidence type="ECO:0000256" key="6">
    <source>
        <dbReference type="ARBA" id="ARBA00022840"/>
    </source>
</evidence>
<name>A0A2K9NZY8_9FIRM</name>
<dbReference type="Proteomes" id="UP000235589">
    <property type="component" value="Chromosome"/>
</dbReference>
<dbReference type="GO" id="GO:0032267">
    <property type="term" value="F:tRNA(Ile)-lysidine synthase activity"/>
    <property type="evidence" value="ECO:0007669"/>
    <property type="project" value="UniProtKB-EC"/>
</dbReference>
<dbReference type="CDD" id="cd01992">
    <property type="entry name" value="TilS_N"/>
    <property type="match status" value="1"/>
</dbReference>
<protein>
    <recommendedName>
        <fullName evidence="8">tRNA(Ile)-lysidine synthase</fullName>
        <ecNumber evidence="8">6.3.4.19</ecNumber>
    </recommendedName>
    <alternativeName>
        <fullName evidence="8">tRNA(Ile)-2-lysyl-cytidine synthase</fullName>
    </alternativeName>
    <alternativeName>
        <fullName evidence="8">tRNA(Ile)-lysidine synthetase</fullName>
    </alternativeName>
</protein>
<comment type="similarity">
    <text evidence="8">Belongs to the tRNA(Ile)-lysidine synthase family.</text>
</comment>
<dbReference type="GO" id="GO:0006400">
    <property type="term" value="P:tRNA modification"/>
    <property type="evidence" value="ECO:0007669"/>
    <property type="project" value="UniProtKB-UniRule"/>
</dbReference>
<dbReference type="SUPFAM" id="SSF52402">
    <property type="entry name" value="Adenine nucleotide alpha hydrolases-like"/>
    <property type="match status" value="1"/>
</dbReference>
<dbReference type="Pfam" id="PF11734">
    <property type="entry name" value="TilS_C"/>
    <property type="match status" value="1"/>
</dbReference>
<dbReference type="NCBIfam" id="TIGR02433">
    <property type="entry name" value="lysidine_TilS_C"/>
    <property type="match status" value="1"/>
</dbReference>
<dbReference type="InterPro" id="IPR012795">
    <property type="entry name" value="tRNA_Ile_lys_synt_N"/>
</dbReference>
<evidence type="ECO:0000256" key="4">
    <source>
        <dbReference type="ARBA" id="ARBA00022694"/>
    </source>
</evidence>
<reference evidence="10 11" key="1">
    <citation type="submission" date="2017-04" db="EMBL/GenBank/DDBJ databases">
        <title>Monoglobus pectinilyticus 14 draft genome.</title>
        <authorList>
            <person name="Kim C."/>
            <person name="Rosendale D.I."/>
            <person name="Kelly W.J."/>
            <person name="Tannock G.W."/>
            <person name="Patchett M.L."/>
            <person name="Jordens J.Z."/>
        </authorList>
    </citation>
    <scope>NUCLEOTIDE SEQUENCE [LARGE SCALE GENOMIC DNA]</scope>
    <source>
        <strain evidence="10 11">14</strain>
    </source>
</reference>
<dbReference type="SUPFAM" id="SSF82829">
    <property type="entry name" value="MesJ substrate recognition domain-like"/>
    <property type="match status" value="1"/>
</dbReference>
<dbReference type="SUPFAM" id="SSF56037">
    <property type="entry name" value="PheT/TilS domain"/>
    <property type="match status" value="1"/>
</dbReference>
<dbReference type="HAMAP" id="MF_01161">
    <property type="entry name" value="tRNA_Ile_lys_synt"/>
    <property type="match status" value="1"/>
</dbReference>
<dbReference type="AlphaFoldDB" id="A0A2K9NZY8"/>
<dbReference type="GO" id="GO:0005524">
    <property type="term" value="F:ATP binding"/>
    <property type="evidence" value="ECO:0007669"/>
    <property type="project" value="UniProtKB-UniRule"/>
</dbReference>
<dbReference type="NCBIfam" id="TIGR02432">
    <property type="entry name" value="lysidine_TilS_N"/>
    <property type="match status" value="1"/>
</dbReference>
<dbReference type="KEGG" id="mpec:B9O19_00406"/>